<dbReference type="Gene3D" id="1.20.1440.120">
    <property type="entry name" value="Recombination protein O, C-terminal domain"/>
    <property type="match status" value="1"/>
</dbReference>
<dbReference type="GO" id="GO:0006302">
    <property type="term" value="P:double-strand break repair"/>
    <property type="evidence" value="ECO:0007669"/>
    <property type="project" value="TreeGrafter"/>
</dbReference>
<reference evidence="1 2" key="1">
    <citation type="journal article" date="2013" name="Curr. Biol.">
        <title>The Genome of the Foraminiferan Reticulomyxa filosa.</title>
        <authorList>
            <person name="Glockner G."/>
            <person name="Hulsmann N."/>
            <person name="Schleicher M."/>
            <person name="Noegel A.A."/>
            <person name="Eichinger L."/>
            <person name="Gallinger C."/>
            <person name="Pawlowski J."/>
            <person name="Sierra R."/>
            <person name="Euteneuer U."/>
            <person name="Pillet L."/>
            <person name="Moustafa A."/>
            <person name="Platzer M."/>
            <person name="Groth M."/>
            <person name="Szafranski K."/>
            <person name="Schliwa M."/>
        </authorList>
    </citation>
    <scope>NUCLEOTIDE SEQUENCE [LARGE SCALE GENOMIC DNA]</scope>
</reference>
<proteinExistence type="predicted"/>
<dbReference type="NCBIfam" id="TIGR00613">
    <property type="entry name" value="reco"/>
    <property type="match status" value="1"/>
</dbReference>
<gene>
    <name evidence="1" type="ORF">RFI_35116</name>
</gene>
<dbReference type="AlphaFoldDB" id="X6LLT6"/>
<accession>X6LLT6</accession>
<dbReference type="SUPFAM" id="SSF57863">
    <property type="entry name" value="ArfGap/RecO-like zinc finger"/>
    <property type="match status" value="1"/>
</dbReference>
<dbReference type="InterPro" id="IPR037278">
    <property type="entry name" value="ARFGAP/RecO"/>
</dbReference>
<dbReference type="PANTHER" id="PTHR33991:SF1">
    <property type="entry name" value="DNA REPAIR PROTEIN RECO"/>
    <property type="match status" value="1"/>
</dbReference>
<sequence>MIIEEKGILVAAKKFQEKSYIIKCFYESTGIVHGLFKPNKKYMQEPPIGSTVNAIWKGRLEEHLGMFTFEIISNPIPAISMHKLNIMALHSALNLIVKALAEKEPQPKLFLHLEHLIDYLATSQSIHDIIIEYLKFELFGLLATCGFGLDLSKCVVSGTLENLVYISPKSAAAVSEDIGKPYHDKLFRLPAFLADSNALITLADISECFKMSGYFLEKNLFQPLQKNLPIARNLLFDHLVK</sequence>
<dbReference type="Proteomes" id="UP000023152">
    <property type="component" value="Unassembled WGS sequence"/>
</dbReference>
<dbReference type="InterPro" id="IPR003717">
    <property type="entry name" value="RecO"/>
</dbReference>
<dbReference type="GO" id="GO:0006310">
    <property type="term" value="P:DNA recombination"/>
    <property type="evidence" value="ECO:0007669"/>
    <property type="project" value="InterPro"/>
</dbReference>
<name>X6LLT6_RETFI</name>
<protein>
    <submittedName>
        <fullName evidence="1">DNA repair protein RecO</fullName>
    </submittedName>
</protein>
<dbReference type="OrthoDB" id="10183965at2759"/>
<dbReference type="Pfam" id="PF02565">
    <property type="entry name" value="RecO_C"/>
    <property type="match status" value="1"/>
</dbReference>
<dbReference type="PANTHER" id="PTHR33991">
    <property type="entry name" value="DNA REPAIR PROTEIN RECO"/>
    <property type="match status" value="1"/>
</dbReference>
<comment type="caution">
    <text evidence="1">The sequence shown here is derived from an EMBL/GenBank/DDBJ whole genome shotgun (WGS) entry which is preliminary data.</text>
</comment>
<keyword evidence="2" id="KW-1185">Reference proteome</keyword>
<organism evidence="1 2">
    <name type="scientific">Reticulomyxa filosa</name>
    <dbReference type="NCBI Taxonomy" id="46433"/>
    <lineage>
        <taxon>Eukaryota</taxon>
        <taxon>Sar</taxon>
        <taxon>Rhizaria</taxon>
        <taxon>Retaria</taxon>
        <taxon>Foraminifera</taxon>
        <taxon>Monothalamids</taxon>
        <taxon>Reticulomyxidae</taxon>
        <taxon>Reticulomyxa</taxon>
    </lineage>
</organism>
<evidence type="ECO:0000313" key="1">
    <source>
        <dbReference type="EMBL" id="ETO02321.1"/>
    </source>
</evidence>
<dbReference type="InterPro" id="IPR042242">
    <property type="entry name" value="RecO_C"/>
</dbReference>
<evidence type="ECO:0000313" key="2">
    <source>
        <dbReference type="Proteomes" id="UP000023152"/>
    </source>
</evidence>
<dbReference type="EMBL" id="ASPP01036088">
    <property type="protein sequence ID" value="ETO02321.1"/>
    <property type="molecule type" value="Genomic_DNA"/>
</dbReference>